<proteinExistence type="predicted"/>
<gene>
    <name evidence="1" type="ORF">ODALV1_LOCUS1654</name>
</gene>
<dbReference type="SUPFAM" id="SSF52047">
    <property type="entry name" value="RNI-like"/>
    <property type="match status" value="1"/>
</dbReference>
<dbReference type="InterPro" id="IPR032675">
    <property type="entry name" value="LRR_dom_sf"/>
</dbReference>
<name>A0ABP1PMH2_9HEXA</name>
<accession>A0ABP1PMH2</accession>
<dbReference type="EMBL" id="CAXLJM020000005">
    <property type="protein sequence ID" value="CAL8071299.1"/>
    <property type="molecule type" value="Genomic_DNA"/>
</dbReference>
<sequence>MSNNLEPVVMEGLDGRSRWEELPAEVLEIILENVGSRNQLLSYRLVNSVWELAATSVLRRRCQDISTRWNSPLDLMELLELMASTSAPFPILTLVPKNSKRSGLSTAFYPRRCSPLRRGVNPFITNSLVLATTGMVDSGTFQNLAERKRLSIYNLLQRYGDCLTSLHIYGANVTQAELHKLLEQVPNLKAITLVKLRFGGVETEDQDPPPPVPVSPVPKLTHAILHVYSRTNCQWLVGMLGRNLISLDFVCLENILAFNESNYVDPTGSGLKPFQKLKRLKIIGPRRDFILLTGVNLKLSLESLCIEHLWNDALSIDELIQFLERFAGTLVDLHLNIGRLGGCGEMATILTQQRKRNPVTFPGLRRLIIDNVLGYGNFEWIKRYLLPRCPNLETLRLKGLEAHDIIYVRSTMTVLRGNAWDFLEKEGLWELFGNLKIIEVRMYSWVERKNLLYTFTRQERAAIKSKTQYMDSLIKHER</sequence>
<dbReference type="Gene3D" id="3.80.10.10">
    <property type="entry name" value="Ribonuclease Inhibitor"/>
    <property type="match status" value="1"/>
</dbReference>
<organism evidence="1 2">
    <name type="scientific">Orchesella dallaii</name>
    <dbReference type="NCBI Taxonomy" id="48710"/>
    <lineage>
        <taxon>Eukaryota</taxon>
        <taxon>Metazoa</taxon>
        <taxon>Ecdysozoa</taxon>
        <taxon>Arthropoda</taxon>
        <taxon>Hexapoda</taxon>
        <taxon>Collembola</taxon>
        <taxon>Entomobryomorpha</taxon>
        <taxon>Entomobryoidea</taxon>
        <taxon>Orchesellidae</taxon>
        <taxon>Orchesellinae</taxon>
        <taxon>Orchesella</taxon>
    </lineage>
</organism>
<reference evidence="1 2" key="1">
    <citation type="submission" date="2024-08" db="EMBL/GenBank/DDBJ databases">
        <authorList>
            <person name="Cucini C."/>
            <person name="Frati F."/>
        </authorList>
    </citation>
    <scope>NUCLEOTIDE SEQUENCE [LARGE SCALE GENOMIC DNA]</scope>
</reference>
<dbReference type="Proteomes" id="UP001642540">
    <property type="component" value="Unassembled WGS sequence"/>
</dbReference>
<evidence type="ECO:0008006" key="3">
    <source>
        <dbReference type="Google" id="ProtNLM"/>
    </source>
</evidence>
<evidence type="ECO:0000313" key="2">
    <source>
        <dbReference type="Proteomes" id="UP001642540"/>
    </source>
</evidence>
<protein>
    <recommendedName>
        <fullName evidence="3">F-box domain-containing protein</fullName>
    </recommendedName>
</protein>
<evidence type="ECO:0000313" key="1">
    <source>
        <dbReference type="EMBL" id="CAL8071299.1"/>
    </source>
</evidence>
<comment type="caution">
    <text evidence="1">The sequence shown here is derived from an EMBL/GenBank/DDBJ whole genome shotgun (WGS) entry which is preliminary data.</text>
</comment>
<keyword evidence="2" id="KW-1185">Reference proteome</keyword>